<proteinExistence type="predicted"/>
<accession>A0A392V4H2</accession>
<name>A0A392V4H2_9FABA</name>
<organism evidence="1 2">
    <name type="scientific">Trifolium medium</name>
    <dbReference type="NCBI Taxonomy" id="97028"/>
    <lineage>
        <taxon>Eukaryota</taxon>
        <taxon>Viridiplantae</taxon>
        <taxon>Streptophyta</taxon>
        <taxon>Embryophyta</taxon>
        <taxon>Tracheophyta</taxon>
        <taxon>Spermatophyta</taxon>
        <taxon>Magnoliopsida</taxon>
        <taxon>eudicotyledons</taxon>
        <taxon>Gunneridae</taxon>
        <taxon>Pentapetalae</taxon>
        <taxon>rosids</taxon>
        <taxon>fabids</taxon>
        <taxon>Fabales</taxon>
        <taxon>Fabaceae</taxon>
        <taxon>Papilionoideae</taxon>
        <taxon>50 kb inversion clade</taxon>
        <taxon>NPAAA clade</taxon>
        <taxon>Hologalegina</taxon>
        <taxon>IRL clade</taxon>
        <taxon>Trifolieae</taxon>
        <taxon>Trifolium</taxon>
    </lineage>
</organism>
<feature type="non-terminal residue" evidence="1">
    <location>
        <position position="37"/>
    </location>
</feature>
<keyword evidence="2" id="KW-1185">Reference proteome</keyword>
<reference evidence="1 2" key="1">
    <citation type="journal article" date="2018" name="Front. Plant Sci.">
        <title>Red Clover (Trifolium pratense) and Zigzag Clover (T. medium) - A Picture of Genomic Similarities and Differences.</title>
        <authorList>
            <person name="Dluhosova J."/>
            <person name="Istvanek J."/>
            <person name="Nedelnik J."/>
            <person name="Repkova J."/>
        </authorList>
    </citation>
    <scope>NUCLEOTIDE SEQUENCE [LARGE SCALE GENOMIC DNA]</scope>
    <source>
        <strain evidence="2">cv. 10/8</strain>
        <tissue evidence="1">Leaf</tissue>
    </source>
</reference>
<dbReference type="EMBL" id="LXQA011058151">
    <property type="protein sequence ID" value="MCI83067.1"/>
    <property type="molecule type" value="Genomic_DNA"/>
</dbReference>
<dbReference type="Proteomes" id="UP000265520">
    <property type="component" value="Unassembled WGS sequence"/>
</dbReference>
<evidence type="ECO:0000313" key="2">
    <source>
        <dbReference type="Proteomes" id="UP000265520"/>
    </source>
</evidence>
<evidence type="ECO:0000313" key="1">
    <source>
        <dbReference type="EMBL" id="MCI83067.1"/>
    </source>
</evidence>
<protein>
    <submittedName>
        <fullName evidence="1">Uncharacterized protein</fullName>
    </submittedName>
</protein>
<comment type="caution">
    <text evidence="1">The sequence shown here is derived from an EMBL/GenBank/DDBJ whole genome shotgun (WGS) entry which is preliminary data.</text>
</comment>
<sequence length="37" mass="4285">MAKDVAMRSAHMIREWRAVNMKQQTNRPTAVVTAQTR</sequence>
<dbReference type="AlphaFoldDB" id="A0A392V4H2"/>